<comment type="caution">
    <text evidence="1">The sequence shown here is derived from an EMBL/GenBank/DDBJ whole genome shotgun (WGS) entry which is preliminary data.</text>
</comment>
<name>A0A6G1WQV5_9HYPH</name>
<accession>A0A6G1WQV5</accession>
<gene>
    <name evidence="1" type="ORF">GHJ91_23540</name>
</gene>
<protein>
    <submittedName>
        <fullName evidence="1">Uncharacterized protein</fullName>
    </submittedName>
</protein>
<dbReference type="AlphaFoldDB" id="A0A6G1WQV5"/>
<reference evidence="1" key="1">
    <citation type="journal article" date="2013" name="Genome Biol.">
        <title>Comparative genomics of the core and accessory genomes of 48 Sinorhizobium strains comprising five genospecies.</title>
        <authorList>
            <person name="Sugawara M."/>
            <person name="Epstein B."/>
            <person name="Badgley B.D."/>
            <person name="Unno T."/>
            <person name="Xu L."/>
            <person name="Reese J."/>
            <person name="Gyaneshwar P."/>
            <person name="Denny R."/>
            <person name="Mudge J."/>
            <person name="Bharti A.K."/>
            <person name="Farmer A.D."/>
            <person name="May G.D."/>
            <person name="Woodward J.E."/>
            <person name="Medigue C."/>
            <person name="Vallenet D."/>
            <person name="Lajus A."/>
            <person name="Rouy Z."/>
            <person name="Martinez-Vaz B."/>
            <person name="Tiffin P."/>
            <person name="Young N.D."/>
            <person name="Sadowsky M.J."/>
        </authorList>
    </citation>
    <scope>NUCLEOTIDE SEQUENCE</scope>
    <source>
        <strain evidence="1">M1</strain>
    </source>
</reference>
<dbReference type="EMBL" id="WISB01000126">
    <property type="protein sequence ID" value="MQW72043.1"/>
    <property type="molecule type" value="Genomic_DNA"/>
</dbReference>
<proteinExistence type="predicted"/>
<evidence type="ECO:0000313" key="1">
    <source>
        <dbReference type="EMBL" id="MQW72043.1"/>
    </source>
</evidence>
<organism evidence="1">
    <name type="scientific">Sinorhizobium medicae</name>
    <dbReference type="NCBI Taxonomy" id="110321"/>
    <lineage>
        <taxon>Bacteria</taxon>
        <taxon>Pseudomonadati</taxon>
        <taxon>Pseudomonadota</taxon>
        <taxon>Alphaproteobacteria</taxon>
        <taxon>Hyphomicrobiales</taxon>
        <taxon>Rhizobiaceae</taxon>
        <taxon>Sinorhizobium/Ensifer group</taxon>
        <taxon>Sinorhizobium</taxon>
    </lineage>
</organism>
<sequence>MFEAPTSRAFVKQDLYSTFFGTTVNDEIERRLFGDIDGRGADAIRAFTGLDQSAWHSNFETFFEYIDVQKLRTPKGLDWLKKQYPELSQNELMLEMQGIRFLNCTIWTTGVREIVSAEKATVKFIVTDHPVTIYNHAIPPSDRRCIHPDDPAIALKGSQTIHTGPRTLSDPEQPRIRGEAGCESARKPDLRASYRCQLVDRSTLQFPRPDQTMFEDVNRITHIGSATGTYHDALERPKLSRRVELDETALLDAVVHAHCVRLKFDIVHFNARPPTGEILVAVVAAANARGEVGIDLLGKNVVEGV</sequence>